<evidence type="ECO:0000313" key="2">
    <source>
        <dbReference type="EMBL" id="MDX8335437.1"/>
    </source>
</evidence>
<dbReference type="PANTHER" id="PTHR43686:SF1">
    <property type="entry name" value="AMINOTRAN_5 DOMAIN-CONTAINING PROTEIN"/>
    <property type="match status" value="1"/>
</dbReference>
<evidence type="ECO:0000313" key="3">
    <source>
        <dbReference type="Proteomes" id="UP001279681"/>
    </source>
</evidence>
<dbReference type="CDD" id="cd24138">
    <property type="entry name" value="TtcA-like"/>
    <property type="match status" value="1"/>
</dbReference>
<dbReference type="GO" id="GO:0005524">
    <property type="term" value="F:ATP binding"/>
    <property type="evidence" value="ECO:0007669"/>
    <property type="project" value="UniProtKB-KW"/>
</dbReference>
<dbReference type="InterPro" id="IPR014729">
    <property type="entry name" value="Rossmann-like_a/b/a_fold"/>
</dbReference>
<dbReference type="EMBL" id="JAVIKH010000002">
    <property type="protein sequence ID" value="MDX8335437.1"/>
    <property type="molecule type" value="Genomic_DNA"/>
</dbReference>
<accession>A0ABU4W8R3</accession>
<dbReference type="SUPFAM" id="SSF52402">
    <property type="entry name" value="Adenine nucleotide alpha hydrolases-like"/>
    <property type="match status" value="1"/>
</dbReference>
<keyword evidence="2" id="KW-0067">ATP-binding</keyword>
<sequence length="314" mass="36309">MLKLNSLEELNGYSFQSFIFEVQEDKVLINNLKDQIKIEILYSQNKKMKLIEKIYKQTGLKIALNKLEDKELLAFIQDKGFEKTLWSPIGKAMHDYNMIEEGDRIAIGISGGKDSLTVLNALVRIKKISGIKFEIFPIHIHPVEEGGKYQEIKEYCNKLGVELQVIETSIGESILTNEELKNPCFICARVRRGLLYKEMKKQNINKLILGHHKDDLIETFLLNVFYQGNMGVMKPAYYSEEYGLKVIRPLAYVEEKEIIRYAKKLSLPILHNDCPYETSENSKRLKVKKLIEDLSKDSPNIRSVMLNSIKDLFV</sequence>
<keyword evidence="2" id="KW-0547">Nucleotide-binding</keyword>
<dbReference type="Pfam" id="PF01171">
    <property type="entry name" value="ATP_bind_3"/>
    <property type="match status" value="1"/>
</dbReference>
<gene>
    <name evidence="2" type="ORF">RFV38_02815</name>
</gene>
<dbReference type="InterPro" id="IPR011063">
    <property type="entry name" value="TilS/TtcA_N"/>
</dbReference>
<dbReference type="RefSeq" id="WP_320312838.1">
    <property type="nucleotide sequence ID" value="NZ_JAVIKH010000002.1"/>
</dbReference>
<keyword evidence="3" id="KW-1185">Reference proteome</keyword>
<name>A0ABU4W8R3_9FUSO</name>
<dbReference type="Proteomes" id="UP001279681">
    <property type="component" value="Unassembled WGS sequence"/>
</dbReference>
<reference evidence="3" key="1">
    <citation type="submission" date="2023-07" db="EMBL/GenBank/DDBJ databases">
        <authorList>
            <person name="Colorado M.A."/>
            <person name="Villamil L.M."/>
            <person name="Melo J.F."/>
            <person name="Rodriguez J.A."/>
            <person name="Ruiz R.Y."/>
        </authorList>
    </citation>
    <scope>NUCLEOTIDE SEQUENCE [LARGE SCALE GENOMIC DNA]</scope>
    <source>
        <strain evidence="3">C33</strain>
    </source>
</reference>
<proteinExistence type="predicted"/>
<dbReference type="Gene3D" id="3.40.50.620">
    <property type="entry name" value="HUPs"/>
    <property type="match status" value="1"/>
</dbReference>
<protein>
    <submittedName>
        <fullName evidence="2">ATP-binding protein</fullName>
    </submittedName>
</protein>
<comment type="caution">
    <text evidence="2">The sequence shown here is derived from an EMBL/GenBank/DDBJ whole genome shotgun (WGS) entry which is preliminary data.</text>
</comment>
<organism evidence="2 3">
    <name type="scientific">Candidatus Cetobacterium colombiensis</name>
    <dbReference type="NCBI Taxonomy" id="3073100"/>
    <lineage>
        <taxon>Bacteria</taxon>
        <taxon>Fusobacteriati</taxon>
        <taxon>Fusobacteriota</taxon>
        <taxon>Fusobacteriia</taxon>
        <taxon>Fusobacteriales</taxon>
        <taxon>Fusobacteriaceae</taxon>
        <taxon>Cetobacterium</taxon>
    </lineage>
</organism>
<feature type="domain" description="tRNA(Ile)-lysidine/2-thiocytidine synthase N-terminal" evidence="1">
    <location>
        <begin position="105"/>
        <end position="268"/>
    </location>
</feature>
<dbReference type="PANTHER" id="PTHR43686">
    <property type="entry name" value="SULFURTRANSFERASE-RELATED"/>
    <property type="match status" value="1"/>
</dbReference>
<evidence type="ECO:0000259" key="1">
    <source>
        <dbReference type="Pfam" id="PF01171"/>
    </source>
</evidence>